<comment type="caution">
    <text evidence="2">The sequence shown here is derived from an EMBL/GenBank/DDBJ whole genome shotgun (WGS) entry which is preliminary data.</text>
</comment>
<accession>A0ABR4HRS7</accession>
<keyword evidence="3" id="KW-1185">Reference proteome</keyword>
<name>A0ABR4HRS7_9EURO</name>
<organism evidence="2 3">
    <name type="scientific">Aspergillus cavernicola</name>
    <dbReference type="NCBI Taxonomy" id="176166"/>
    <lineage>
        <taxon>Eukaryota</taxon>
        <taxon>Fungi</taxon>
        <taxon>Dikarya</taxon>
        <taxon>Ascomycota</taxon>
        <taxon>Pezizomycotina</taxon>
        <taxon>Eurotiomycetes</taxon>
        <taxon>Eurotiomycetidae</taxon>
        <taxon>Eurotiales</taxon>
        <taxon>Aspergillaceae</taxon>
        <taxon>Aspergillus</taxon>
        <taxon>Aspergillus subgen. Nidulantes</taxon>
    </lineage>
</organism>
<sequence length="674" mass="77201">MADNAIFLPFGYHLPAELNDAIFEYVTGAQTISGPDRSISGLRLINRSWNAYLTPFFYSTYTFHGNPNRLPALWEFVNMVVTRPERAAMVKRLVMTTMELYEPFNFQNLREILLFTWRCGDSYFRRARTLIQESLPEPRTDDEIIDWLAHGYLAADGTVQPRRRDMVEKSYFRALYKESRPWLKPAMAAVGFSHGVSLGFDLRTGAERALNRGDTLLAYQCPLVALIVAHCPNLTHLTMHLWPSGVDPWFDWTLGFAVGRQAGLLELGEKPLQRLQRLEVTTWMIRGANQVVTAGAPFEISEEHRPFYRLPRLKELTTFRARITQSVADLDDLSNIPKTIERLTLHGLALHLMHPKRMLELTPHLRQLTLHIPGNPGNVIVDPLENNGPSLYQRLWDWLLPFKHQLEYLDLYQEEVHRMVFLDWHNASPGTNFCVPLREFTRLRQLNIPLLMLAGNSCALHDHPVKFRNHLPPNIETLGLYTNDLASLDRWVDPTRVRKELKGIVQEGTHRRNWLKTIILDDYHQGNLPARTMRRIAYRRGIAWFTSSDRFLFRGGQDTPLAITAQGGGMSREDLHAAIESLLQQWVMPQGLTVHGIEGEMPFMPVNEVDFISDSDDNSEETEEDNNEQGEDNIDDIGDETDSGDSEDEPEEGDELVNWNGNGNVDGDEMDIDG</sequence>
<proteinExistence type="predicted"/>
<dbReference type="Proteomes" id="UP001610335">
    <property type="component" value="Unassembled WGS sequence"/>
</dbReference>
<evidence type="ECO:0000256" key="1">
    <source>
        <dbReference type="SAM" id="MobiDB-lite"/>
    </source>
</evidence>
<dbReference type="EMBL" id="JBFXLS010000086">
    <property type="protein sequence ID" value="KAL2818176.1"/>
    <property type="molecule type" value="Genomic_DNA"/>
</dbReference>
<evidence type="ECO:0008006" key="4">
    <source>
        <dbReference type="Google" id="ProtNLM"/>
    </source>
</evidence>
<evidence type="ECO:0000313" key="2">
    <source>
        <dbReference type="EMBL" id="KAL2818176.1"/>
    </source>
</evidence>
<feature type="region of interest" description="Disordered" evidence="1">
    <location>
        <begin position="610"/>
        <end position="674"/>
    </location>
</feature>
<evidence type="ECO:0000313" key="3">
    <source>
        <dbReference type="Proteomes" id="UP001610335"/>
    </source>
</evidence>
<gene>
    <name evidence="2" type="ORF">BDW59DRAFT_152226</name>
</gene>
<protein>
    <recommendedName>
        <fullName evidence="4">F-box domain-containing protein</fullName>
    </recommendedName>
</protein>
<reference evidence="2 3" key="1">
    <citation type="submission" date="2024-07" db="EMBL/GenBank/DDBJ databases">
        <title>Section-level genome sequencing and comparative genomics of Aspergillus sections Usti and Cavernicolus.</title>
        <authorList>
            <consortium name="Lawrence Berkeley National Laboratory"/>
            <person name="Nybo J.L."/>
            <person name="Vesth T.C."/>
            <person name="Theobald S."/>
            <person name="Frisvad J.C."/>
            <person name="Larsen T.O."/>
            <person name="Kjaerboelling I."/>
            <person name="Rothschild-Mancinelli K."/>
            <person name="Lyhne E.K."/>
            <person name="Kogle M.E."/>
            <person name="Barry K."/>
            <person name="Clum A."/>
            <person name="Na H."/>
            <person name="Ledsgaard L."/>
            <person name="Lin J."/>
            <person name="Lipzen A."/>
            <person name="Kuo A."/>
            <person name="Riley R."/>
            <person name="Mondo S."/>
            <person name="LaButti K."/>
            <person name="Haridas S."/>
            <person name="Pangalinan J."/>
            <person name="Salamov A.A."/>
            <person name="Simmons B.A."/>
            <person name="Magnuson J.K."/>
            <person name="Chen J."/>
            <person name="Drula E."/>
            <person name="Henrissat B."/>
            <person name="Wiebenga A."/>
            <person name="Lubbers R.J."/>
            <person name="Gomes A.C."/>
            <person name="Makela M.R."/>
            <person name="Stajich J."/>
            <person name="Grigoriev I.V."/>
            <person name="Mortensen U.H."/>
            <person name="De vries R.P."/>
            <person name="Baker S.E."/>
            <person name="Andersen M.R."/>
        </authorList>
    </citation>
    <scope>NUCLEOTIDE SEQUENCE [LARGE SCALE GENOMIC DNA]</scope>
    <source>
        <strain evidence="2 3">CBS 600.67</strain>
    </source>
</reference>
<feature type="compositionally biased region" description="Acidic residues" evidence="1">
    <location>
        <begin position="611"/>
        <end position="655"/>
    </location>
</feature>